<dbReference type="WBParaSite" id="HPLM_0000409901-mRNA-1">
    <property type="protein sequence ID" value="HPLM_0000409901-mRNA-1"/>
    <property type="gene ID" value="HPLM_0000409901"/>
</dbReference>
<dbReference type="EMBL" id="UZAF01016173">
    <property type="protein sequence ID" value="VDO22382.1"/>
    <property type="molecule type" value="Genomic_DNA"/>
</dbReference>
<sequence>MEKLNGTCIKESNIGVMPTTPPADKLRHRCTVTALFGSVIRSLLWYNTGERIQKQVVNLLGKDLQKEQKLQLMAAWQNLAQNMATTALYFIFEPMPRRIEETCCDQDDCLGLWGDRHNYAPLLE</sequence>
<organism evidence="3">
    <name type="scientific">Haemonchus placei</name>
    <name type="common">Barber's pole worm</name>
    <dbReference type="NCBI Taxonomy" id="6290"/>
    <lineage>
        <taxon>Eukaryota</taxon>
        <taxon>Metazoa</taxon>
        <taxon>Ecdysozoa</taxon>
        <taxon>Nematoda</taxon>
        <taxon>Chromadorea</taxon>
        <taxon>Rhabditida</taxon>
        <taxon>Rhabditina</taxon>
        <taxon>Rhabditomorpha</taxon>
        <taxon>Strongyloidea</taxon>
        <taxon>Trichostrongylidae</taxon>
        <taxon>Haemonchus</taxon>
    </lineage>
</organism>
<reference evidence="1 2" key="2">
    <citation type="submission" date="2018-11" db="EMBL/GenBank/DDBJ databases">
        <authorList>
            <consortium name="Pathogen Informatics"/>
        </authorList>
    </citation>
    <scope>NUCLEOTIDE SEQUENCE [LARGE SCALE GENOMIC DNA]</scope>
    <source>
        <strain evidence="1 2">MHpl1</strain>
    </source>
</reference>
<reference evidence="3" key="1">
    <citation type="submission" date="2017-02" db="UniProtKB">
        <authorList>
            <consortium name="WormBaseParasite"/>
        </authorList>
    </citation>
    <scope>IDENTIFICATION</scope>
</reference>
<dbReference type="Proteomes" id="UP000268014">
    <property type="component" value="Unassembled WGS sequence"/>
</dbReference>
<gene>
    <name evidence="1" type="ORF">HPLM_LOCUS4091</name>
</gene>
<evidence type="ECO:0000313" key="1">
    <source>
        <dbReference type="EMBL" id="VDO22382.1"/>
    </source>
</evidence>
<dbReference type="AlphaFoldDB" id="A0A0N4W2W4"/>
<proteinExistence type="predicted"/>
<keyword evidence="2" id="KW-1185">Reference proteome</keyword>
<name>A0A0N4W2W4_HAEPC</name>
<protein>
    <submittedName>
        <fullName evidence="3">GLOBIN domain-containing protein</fullName>
    </submittedName>
</protein>
<accession>A0A0N4W2W4</accession>
<evidence type="ECO:0000313" key="3">
    <source>
        <dbReference type="WBParaSite" id="HPLM_0000409901-mRNA-1"/>
    </source>
</evidence>
<evidence type="ECO:0000313" key="2">
    <source>
        <dbReference type="Proteomes" id="UP000268014"/>
    </source>
</evidence>